<keyword evidence="4 7" id="KW-0812">Transmembrane</keyword>
<sequence>MWLTEDSGVIWLRAITVRALLAGAAWWIISEGQLAAVVVGLIAVAIAVCFSLYLAPPRSRQINPWKLVLFIGYFLARSLLAGFDVGRRILHPALPITPTFVRVPLALPADRSRWLLVQALSLVPGTLSVAIEEDELVLHCLNRDDAIDEHVRAMEARIGPIFWLPQRSQS</sequence>
<dbReference type="AlphaFoldDB" id="A0A4P7XCY7"/>
<evidence type="ECO:0000313" key="8">
    <source>
        <dbReference type="EMBL" id="QCF24636.1"/>
    </source>
</evidence>
<feature type="transmembrane region" description="Helical" evidence="7">
    <location>
        <begin position="9"/>
        <end position="29"/>
    </location>
</feature>
<dbReference type="PANTHER" id="PTHR34584">
    <property type="entry name" value="NA(+)/H(+) ANTIPORTER SUBUNIT E1"/>
    <property type="match status" value="1"/>
</dbReference>
<evidence type="ECO:0000256" key="6">
    <source>
        <dbReference type="ARBA" id="ARBA00023136"/>
    </source>
</evidence>
<dbReference type="GO" id="GO:0005886">
    <property type="term" value="C:plasma membrane"/>
    <property type="evidence" value="ECO:0007669"/>
    <property type="project" value="UniProtKB-SubCell"/>
</dbReference>
<keyword evidence="3" id="KW-1003">Cell membrane</keyword>
<evidence type="ECO:0000256" key="5">
    <source>
        <dbReference type="ARBA" id="ARBA00022989"/>
    </source>
</evidence>
<organism evidence="8 9">
    <name type="scientific">Hydrocarboniclastica marina</name>
    <dbReference type="NCBI Taxonomy" id="2259620"/>
    <lineage>
        <taxon>Bacteria</taxon>
        <taxon>Pseudomonadati</taxon>
        <taxon>Pseudomonadota</taxon>
        <taxon>Gammaproteobacteria</taxon>
        <taxon>Alteromonadales</taxon>
        <taxon>Alteromonadaceae</taxon>
        <taxon>Hydrocarboniclastica</taxon>
    </lineage>
</organism>
<evidence type="ECO:0000256" key="1">
    <source>
        <dbReference type="ARBA" id="ARBA00004651"/>
    </source>
</evidence>
<evidence type="ECO:0000313" key="9">
    <source>
        <dbReference type="Proteomes" id="UP000298049"/>
    </source>
</evidence>
<gene>
    <name evidence="8" type="ORF">soil367_00955</name>
</gene>
<keyword evidence="5 7" id="KW-1133">Transmembrane helix</keyword>
<evidence type="ECO:0000256" key="2">
    <source>
        <dbReference type="ARBA" id="ARBA00006228"/>
    </source>
</evidence>
<proteinExistence type="inferred from homology"/>
<dbReference type="Proteomes" id="UP000298049">
    <property type="component" value="Chromosome"/>
</dbReference>
<name>A0A4P7XCY7_9ALTE</name>
<accession>A0A4P7XCY7</accession>
<dbReference type="InterPro" id="IPR002758">
    <property type="entry name" value="Cation_antiport_E"/>
</dbReference>
<keyword evidence="9" id="KW-1185">Reference proteome</keyword>
<dbReference type="EMBL" id="CP031093">
    <property type="protein sequence ID" value="QCF24636.1"/>
    <property type="molecule type" value="Genomic_DNA"/>
</dbReference>
<dbReference type="KEGG" id="hmi:soil367_00955"/>
<evidence type="ECO:0000256" key="3">
    <source>
        <dbReference type="ARBA" id="ARBA00022475"/>
    </source>
</evidence>
<dbReference type="Pfam" id="PF01899">
    <property type="entry name" value="MNHE"/>
    <property type="match status" value="1"/>
</dbReference>
<feature type="transmembrane region" description="Helical" evidence="7">
    <location>
        <begin position="67"/>
        <end position="86"/>
    </location>
</feature>
<protein>
    <recommendedName>
        <fullName evidence="10">Cation transporter</fullName>
    </recommendedName>
</protein>
<dbReference type="GO" id="GO:0008324">
    <property type="term" value="F:monoatomic cation transmembrane transporter activity"/>
    <property type="evidence" value="ECO:0007669"/>
    <property type="project" value="InterPro"/>
</dbReference>
<evidence type="ECO:0008006" key="10">
    <source>
        <dbReference type="Google" id="ProtNLM"/>
    </source>
</evidence>
<comment type="subcellular location">
    <subcellularLocation>
        <location evidence="1">Cell membrane</location>
        <topology evidence="1">Multi-pass membrane protein</topology>
    </subcellularLocation>
</comment>
<comment type="similarity">
    <text evidence="2">Belongs to the CPA3 antiporters (TC 2.A.63) subunit E family.</text>
</comment>
<evidence type="ECO:0000256" key="4">
    <source>
        <dbReference type="ARBA" id="ARBA00022692"/>
    </source>
</evidence>
<dbReference type="OrthoDB" id="7852837at2"/>
<evidence type="ECO:0000256" key="7">
    <source>
        <dbReference type="SAM" id="Phobius"/>
    </source>
</evidence>
<keyword evidence="6 7" id="KW-0472">Membrane</keyword>
<dbReference type="PANTHER" id="PTHR34584:SF1">
    <property type="entry name" value="NA(+)_H(+) ANTIPORTER SUBUNIT E1"/>
    <property type="match status" value="1"/>
</dbReference>
<reference evidence="8 9" key="1">
    <citation type="submission" date="2018-07" db="EMBL/GenBank/DDBJ databases">
        <title>Marsedoiliclastica nanhaica gen. nov. sp. nov., a novel marine hydrocarbonoclastic bacterium isolated from an in-situ enriched hydrocarbon-degrading consortium in deep-sea sediment.</title>
        <authorList>
            <person name="Dong C."/>
            <person name="Ma T."/>
            <person name="Liu R."/>
            <person name="Shao Z."/>
        </authorList>
    </citation>
    <scope>NUCLEOTIDE SEQUENCE [LARGE SCALE GENOMIC DNA]</scope>
    <source>
        <strain evidence="9">soil36-7</strain>
    </source>
</reference>
<dbReference type="RefSeq" id="WP_136546034.1">
    <property type="nucleotide sequence ID" value="NZ_CP031093.1"/>
</dbReference>
<feature type="transmembrane region" description="Helical" evidence="7">
    <location>
        <begin position="35"/>
        <end position="55"/>
    </location>
</feature>